<reference evidence="3" key="1">
    <citation type="journal article" date="2012" name="Science">
        <title>The Paleozoic origin of enzymatic lignin decomposition reconstructed from 31 fungal genomes.</title>
        <authorList>
            <person name="Floudas D."/>
            <person name="Binder M."/>
            <person name="Riley R."/>
            <person name="Barry K."/>
            <person name="Blanchette R.A."/>
            <person name="Henrissat B."/>
            <person name="Martinez A.T."/>
            <person name="Otillar R."/>
            <person name="Spatafora J.W."/>
            <person name="Yadav J.S."/>
            <person name="Aerts A."/>
            <person name="Benoit I."/>
            <person name="Boyd A."/>
            <person name="Carlson A."/>
            <person name="Copeland A."/>
            <person name="Coutinho P.M."/>
            <person name="de Vries R.P."/>
            <person name="Ferreira P."/>
            <person name="Findley K."/>
            <person name="Foster B."/>
            <person name="Gaskell J."/>
            <person name="Glotzer D."/>
            <person name="Gorecki P."/>
            <person name="Heitman J."/>
            <person name="Hesse C."/>
            <person name="Hori C."/>
            <person name="Igarashi K."/>
            <person name="Jurgens J.A."/>
            <person name="Kallen N."/>
            <person name="Kersten P."/>
            <person name="Kohler A."/>
            <person name="Kuees U."/>
            <person name="Kumar T.K.A."/>
            <person name="Kuo A."/>
            <person name="LaButti K."/>
            <person name="Larrondo L.F."/>
            <person name="Lindquist E."/>
            <person name="Ling A."/>
            <person name="Lombard V."/>
            <person name="Lucas S."/>
            <person name="Lundell T."/>
            <person name="Martin R."/>
            <person name="McLaughlin D.J."/>
            <person name="Morgenstern I."/>
            <person name="Morin E."/>
            <person name="Murat C."/>
            <person name="Nagy L.G."/>
            <person name="Nolan M."/>
            <person name="Ohm R.A."/>
            <person name="Patyshakuliyeva A."/>
            <person name="Rokas A."/>
            <person name="Ruiz-Duenas F.J."/>
            <person name="Sabat G."/>
            <person name="Salamov A."/>
            <person name="Samejima M."/>
            <person name="Schmutz J."/>
            <person name="Slot J.C."/>
            <person name="St John F."/>
            <person name="Stenlid J."/>
            <person name="Sun H."/>
            <person name="Sun S."/>
            <person name="Syed K."/>
            <person name="Tsang A."/>
            <person name="Wiebenga A."/>
            <person name="Young D."/>
            <person name="Pisabarro A."/>
            <person name="Eastwood D.C."/>
            <person name="Martin F."/>
            <person name="Cullen D."/>
            <person name="Grigoriev I.V."/>
            <person name="Hibbett D.S."/>
        </authorList>
    </citation>
    <scope>NUCLEOTIDE SEQUENCE [LARGE SCALE GENOMIC DNA]</scope>
    <source>
        <strain evidence="3">HHB-11173 SS5</strain>
    </source>
</reference>
<keyword evidence="1" id="KW-1133">Transmembrane helix</keyword>
<dbReference type="InterPro" id="IPR052979">
    <property type="entry name" value="Adenylate-forming_domain"/>
</dbReference>
<feature type="transmembrane region" description="Helical" evidence="1">
    <location>
        <begin position="270"/>
        <end position="287"/>
    </location>
</feature>
<dbReference type="RefSeq" id="XP_007389111.1">
    <property type="nucleotide sequence ID" value="XM_007389049.1"/>
</dbReference>
<evidence type="ECO:0000313" key="3">
    <source>
        <dbReference type="Proteomes" id="UP000054196"/>
    </source>
</evidence>
<dbReference type="GeneID" id="18881748"/>
<evidence type="ECO:0000313" key="2">
    <source>
        <dbReference type="EMBL" id="EIN03624.1"/>
    </source>
</evidence>
<proteinExistence type="predicted"/>
<feature type="transmembrane region" description="Helical" evidence="1">
    <location>
        <begin position="229"/>
        <end position="250"/>
    </location>
</feature>
<dbReference type="PANTHER" id="PTHR33927:SF1">
    <property type="entry name" value="TRANSMEMBRANE PROTEIN"/>
    <property type="match status" value="1"/>
</dbReference>
<dbReference type="PANTHER" id="PTHR33927">
    <property type="entry name" value="TRANSMEMBRANE PROTEIN"/>
    <property type="match status" value="1"/>
</dbReference>
<evidence type="ECO:0000256" key="1">
    <source>
        <dbReference type="SAM" id="Phobius"/>
    </source>
</evidence>
<dbReference type="OrthoDB" id="3142841at2759"/>
<keyword evidence="1" id="KW-0472">Membrane</keyword>
<dbReference type="AlphaFoldDB" id="R7S1A3"/>
<dbReference type="OMA" id="NMQGNDE"/>
<dbReference type="HOGENOM" id="CLU_005562_0_1_1"/>
<dbReference type="EMBL" id="JH687560">
    <property type="protein sequence ID" value="EIN03624.1"/>
    <property type="molecule type" value="Genomic_DNA"/>
</dbReference>
<keyword evidence="1" id="KW-0812">Transmembrane</keyword>
<keyword evidence="3" id="KW-1185">Reference proteome</keyword>
<organism evidence="2 3">
    <name type="scientific">Punctularia strigosozonata (strain HHB-11173)</name>
    <name type="common">White-rot fungus</name>
    <dbReference type="NCBI Taxonomy" id="741275"/>
    <lineage>
        <taxon>Eukaryota</taxon>
        <taxon>Fungi</taxon>
        <taxon>Dikarya</taxon>
        <taxon>Basidiomycota</taxon>
        <taxon>Agaricomycotina</taxon>
        <taxon>Agaricomycetes</taxon>
        <taxon>Corticiales</taxon>
        <taxon>Punctulariaceae</taxon>
        <taxon>Punctularia</taxon>
    </lineage>
</organism>
<evidence type="ECO:0008006" key="4">
    <source>
        <dbReference type="Google" id="ProtNLM"/>
    </source>
</evidence>
<sequence length="495" mass="55958">MTTVVSIDPAPAYNDAERGTLDITSRLPVASSYPDEKKANLVVAEVIPAKKDTPAPAPKPVSKPPKHKPSAWTRWQVWFNTYRKFFVFTFSLNMIGLGLTASGHWHYPLKFPGAFILGNLQVAILVRNELFGRFLYLTCNTLFAKWTPLWWRLGCTSVLQHLGGIHSGCAVSGLIWLLYHVVNLFRAMHSYNDSVLAFGVATNFVVAAAALSAFPWIRNNHHNVFERNHRAFGWLGIIITWAFTILGDLWDVNTRTWNLSGVHLVKQQDFWYIIMMTTFVAIPWICTREVEVDIELPSPKVAIVRFKRGMQQGLLGRISRHPIKEYHAFGIISEGTHSKYHYMICGVQGDFTRSLVNDPPRTLWTRQLKFAGISNTSTLYKRGIRICTGTGIGAALSTCIQSPNWFLIWIGSDQEKTFGPTISGLIHRNIEPERVLLWDSKVRGGRPDTMKILKEIYHSFGAEVVFITSNYVGNFEIMHGCKEAGIPAFGTLWDF</sequence>
<accession>R7S1A3</accession>
<name>R7S1A3_PUNST</name>
<gene>
    <name evidence="2" type="ORF">PUNSTDRAFT_146952</name>
</gene>
<feature type="transmembrane region" description="Helical" evidence="1">
    <location>
        <begin position="194"/>
        <end position="217"/>
    </location>
</feature>
<dbReference type="eggNOG" id="ENOG502QQU2">
    <property type="taxonomic scope" value="Eukaryota"/>
</dbReference>
<feature type="transmembrane region" description="Helical" evidence="1">
    <location>
        <begin position="85"/>
        <end position="107"/>
    </location>
</feature>
<dbReference type="KEGG" id="psq:PUNSTDRAFT_146952"/>
<dbReference type="Proteomes" id="UP000054196">
    <property type="component" value="Unassembled WGS sequence"/>
</dbReference>
<protein>
    <recommendedName>
        <fullName evidence="4">Non-ribosomal peptide synthetase</fullName>
    </recommendedName>
</protein>
<feature type="transmembrane region" description="Helical" evidence="1">
    <location>
        <begin position="163"/>
        <end position="182"/>
    </location>
</feature>